<dbReference type="EMBL" id="MCGO01000089">
    <property type="protein sequence ID" value="ORY29282.1"/>
    <property type="molecule type" value="Genomic_DNA"/>
</dbReference>
<comment type="subcellular location">
    <subcellularLocation>
        <location evidence="1">Nucleus</location>
    </subcellularLocation>
</comment>
<accession>A0A1Y2B371</accession>
<dbReference type="InterPro" id="IPR013087">
    <property type="entry name" value="Znf_C2H2_type"/>
</dbReference>
<keyword evidence="3" id="KW-0479">Metal-binding</keyword>
<evidence type="ECO:0000256" key="8">
    <source>
        <dbReference type="ARBA" id="ARBA00038089"/>
    </source>
</evidence>
<evidence type="ECO:0000313" key="10">
    <source>
        <dbReference type="EMBL" id="ORY29282.1"/>
    </source>
</evidence>
<evidence type="ECO:0000256" key="4">
    <source>
        <dbReference type="ARBA" id="ARBA00022737"/>
    </source>
</evidence>
<feature type="domain" description="C2H2-type" evidence="9">
    <location>
        <begin position="103"/>
        <end position="125"/>
    </location>
</feature>
<dbReference type="Proteomes" id="UP000193642">
    <property type="component" value="Unassembled WGS sequence"/>
</dbReference>
<organism evidence="10 11">
    <name type="scientific">Rhizoclosmatium globosum</name>
    <dbReference type="NCBI Taxonomy" id="329046"/>
    <lineage>
        <taxon>Eukaryota</taxon>
        <taxon>Fungi</taxon>
        <taxon>Fungi incertae sedis</taxon>
        <taxon>Chytridiomycota</taxon>
        <taxon>Chytridiomycota incertae sedis</taxon>
        <taxon>Chytridiomycetes</taxon>
        <taxon>Chytridiales</taxon>
        <taxon>Chytriomycetaceae</taxon>
        <taxon>Rhizoclosmatium</taxon>
    </lineage>
</organism>
<dbReference type="PANTHER" id="PTHR47257:SF1">
    <property type="entry name" value="PH-RESPONSE TRANSCRIPTION FACTOR PACC_RIM101"/>
    <property type="match status" value="1"/>
</dbReference>
<dbReference type="STRING" id="329046.A0A1Y2B371"/>
<keyword evidence="11" id="KW-1185">Reference proteome</keyword>
<feature type="non-terminal residue" evidence="10">
    <location>
        <position position="140"/>
    </location>
</feature>
<evidence type="ECO:0000313" key="11">
    <source>
        <dbReference type="Proteomes" id="UP000193642"/>
    </source>
</evidence>
<keyword evidence="5" id="KW-0863">Zinc-finger</keyword>
<keyword evidence="7" id="KW-0539">Nucleus</keyword>
<evidence type="ECO:0000259" key="9">
    <source>
        <dbReference type="PROSITE" id="PS00028"/>
    </source>
</evidence>
<dbReference type="Gene3D" id="3.30.160.60">
    <property type="entry name" value="Classic Zinc Finger"/>
    <property type="match status" value="1"/>
</dbReference>
<evidence type="ECO:0000256" key="5">
    <source>
        <dbReference type="ARBA" id="ARBA00022771"/>
    </source>
</evidence>
<dbReference type="GO" id="GO:0008270">
    <property type="term" value="F:zinc ion binding"/>
    <property type="evidence" value="ECO:0007669"/>
    <property type="project" value="UniProtKB-KW"/>
</dbReference>
<comment type="caution">
    <text evidence="10">The sequence shown here is derived from an EMBL/GenBank/DDBJ whole genome shotgun (WGS) entry which is preliminary data.</text>
</comment>
<evidence type="ECO:0000256" key="6">
    <source>
        <dbReference type="ARBA" id="ARBA00022833"/>
    </source>
</evidence>
<comment type="similarity">
    <text evidence="8">Belongs to the pacC/RIM101 family.</text>
</comment>
<evidence type="ECO:0000256" key="2">
    <source>
        <dbReference type="ARBA" id="ARBA00022491"/>
    </source>
</evidence>
<dbReference type="AlphaFoldDB" id="A0A1Y2B371"/>
<dbReference type="GO" id="GO:0005634">
    <property type="term" value="C:nucleus"/>
    <property type="evidence" value="ECO:0007669"/>
    <property type="project" value="UniProtKB-SubCell"/>
</dbReference>
<proteinExistence type="inferred from homology"/>
<keyword evidence="6" id="KW-0862">Zinc</keyword>
<keyword evidence="4" id="KW-0677">Repeat</keyword>
<dbReference type="PANTHER" id="PTHR47257">
    <property type="entry name" value="PH-RESPONSE TRANSCRIPTION FACTOR PACC/RIM101"/>
    <property type="match status" value="1"/>
</dbReference>
<dbReference type="InterPro" id="IPR050806">
    <property type="entry name" value="pacC/RIM101"/>
</dbReference>
<dbReference type="InterPro" id="IPR036236">
    <property type="entry name" value="Znf_C2H2_sf"/>
</dbReference>
<name>A0A1Y2B371_9FUNG</name>
<evidence type="ECO:0000256" key="1">
    <source>
        <dbReference type="ARBA" id="ARBA00004123"/>
    </source>
</evidence>
<evidence type="ECO:0000256" key="3">
    <source>
        <dbReference type="ARBA" id="ARBA00022723"/>
    </source>
</evidence>
<dbReference type="OrthoDB" id="6155966at2759"/>
<keyword evidence="2" id="KW-0678">Repressor</keyword>
<evidence type="ECO:0000256" key="7">
    <source>
        <dbReference type="ARBA" id="ARBA00023242"/>
    </source>
</evidence>
<dbReference type="SUPFAM" id="SSF57667">
    <property type="entry name" value="beta-beta-alpha zinc fingers"/>
    <property type="match status" value="1"/>
</dbReference>
<gene>
    <name evidence="10" type="ORF">BCR33DRAFT_703856</name>
</gene>
<sequence>MLPLLSPIAPTVPTSTPKQPATSSYSCLWQVSSQVPCFEVFEDPQAFYTHLAETHVGRKASSDYPLSLNCLWLNCSHADRPFSKRDHIVSHCRAHVSFRANQCDECSATFKWPHDLKKHCLKKGHKFSGDVLDGSKHSKS</sequence>
<dbReference type="PROSITE" id="PS00028">
    <property type="entry name" value="ZINC_FINGER_C2H2_1"/>
    <property type="match status" value="1"/>
</dbReference>
<reference evidence="10 11" key="1">
    <citation type="submission" date="2016-07" db="EMBL/GenBank/DDBJ databases">
        <title>Pervasive Adenine N6-methylation of Active Genes in Fungi.</title>
        <authorList>
            <consortium name="DOE Joint Genome Institute"/>
            <person name="Mondo S.J."/>
            <person name="Dannebaum R.O."/>
            <person name="Kuo R.C."/>
            <person name="Labutti K."/>
            <person name="Haridas S."/>
            <person name="Kuo A."/>
            <person name="Salamov A."/>
            <person name="Ahrendt S.R."/>
            <person name="Lipzen A."/>
            <person name="Sullivan W."/>
            <person name="Andreopoulos W.B."/>
            <person name="Clum A."/>
            <person name="Lindquist E."/>
            <person name="Daum C."/>
            <person name="Ramamoorthy G.K."/>
            <person name="Gryganskyi A."/>
            <person name="Culley D."/>
            <person name="Magnuson J.K."/>
            <person name="James T.Y."/>
            <person name="O'Malley M.A."/>
            <person name="Stajich J.E."/>
            <person name="Spatafora J.W."/>
            <person name="Visel A."/>
            <person name="Grigoriev I.V."/>
        </authorList>
    </citation>
    <scope>NUCLEOTIDE SEQUENCE [LARGE SCALE GENOMIC DNA]</scope>
    <source>
        <strain evidence="10 11">JEL800</strain>
    </source>
</reference>
<protein>
    <recommendedName>
        <fullName evidence="9">C2H2-type domain-containing protein</fullName>
    </recommendedName>
</protein>